<reference evidence="3 4" key="1">
    <citation type="submission" date="2014-10" db="EMBL/GenBank/DDBJ databases">
        <title>Genome sequence of Ponticoccus sp. strain UMTAT08 isolated from clonal culture of toxic dinoflagellate Alexandrium tamiyavanichii.</title>
        <authorList>
            <person name="Gan H.Y."/>
            <person name="Muhd D.-D."/>
            <person name="Mohd Noor M.E."/>
            <person name="Yeong Y.S."/>
            <person name="Usup G."/>
        </authorList>
    </citation>
    <scope>NUCLEOTIDE SEQUENCE [LARGE SCALE GENOMIC DNA]</scope>
    <source>
        <strain evidence="3 4">UMTAT08</strain>
    </source>
</reference>
<dbReference type="Gene3D" id="1.10.10.10">
    <property type="entry name" value="Winged helix-like DNA-binding domain superfamily/Winged helix DNA-binding domain"/>
    <property type="match status" value="1"/>
</dbReference>
<dbReference type="Proteomes" id="UP000030960">
    <property type="component" value="Unassembled WGS sequence"/>
</dbReference>
<comment type="caution">
    <text evidence="3">The sequence shown here is derived from an EMBL/GenBank/DDBJ whole genome shotgun (WGS) entry which is preliminary data.</text>
</comment>
<dbReference type="PANTHER" id="PTHR22683">
    <property type="entry name" value="SPORULATION PROTEIN RELATED"/>
    <property type="match status" value="1"/>
</dbReference>
<feature type="domain" description="FtsK gamma" evidence="2">
    <location>
        <begin position="32"/>
        <end position="97"/>
    </location>
</feature>
<dbReference type="NCBIfam" id="NF010247">
    <property type="entry name" value="PRK13694.1"/>
    <property type="match status" value="1"/>
</dbReference>
<dbReference type="SMART" id="SM00843">
    <property type="entry name" value="Ftsk_gamma"/>
    <property type="match status" value="1"/>
</dbReference>
<dbReference type="Pfam" id="PF09397">
    <property type="entry name" value="FtsK_gamma"/>
    <property type="match status" value="1"/>
</dbReference>
<dbReference type="InterPro" id="IPR036388">
    <property type="entry name" value="WH-like_DNA-bd_sf"/>
</dbReference>
<dbReference type="InterPro" id="IPR018541">
    <property type="entry name" value="Ftsk_gamma"/>
</dbReference>
<name>A0A0B3S153_9RHOB</name>
<dbReference type="Pfam" id="PF10073">
    <property type="entry name" value="GapR_DNA-bd"/>
    <property type="match status" value="1"/>
</dbReference>
<evidence type="ECO:0000313" key="3">
    <source>
        <dbReference type="EMBL" id="KHQ50346.1"/>
    </source>
</evidence>
<dbReference type="AlphaFoldDB" id="A0A0B3S153"/>
<evidence type="ECO:0000313" key="4">
    <source>
        <dbReference type="Proteomes" id="UP000030960"/>
    </source>
</evidence>
<protein>
    <recommendedName>
        <fullName evidence="2">FtsK gamma domain-containing protein</fullName>
    </recommendedName>
</protein>
<evidence type="ECO:0000256" key="1">
    <source>
        <dbReference type="SAM" id="Coils"/>
    </source>
</evidence>
<dbReference type="OrthoDB" id="9813793at2"/>
<keyword evidence="4" id="KW-1185">Reference proteome</keyword>
<evidence type="ECO:0000259" key="2">
    <source>
        <dbReference type="SMART" id="SM00843"/>
    </source>
</evidence>
<feature type="coiled-coil region" evidence="1">
    <location>
        <begin position="143"/>
        <end position="177"/>
    </location>
</feature>
<accession>A0A0B3S153</accession>
<proteinExistence type="predicted"/>
<keyword evidence="1" id="KW-0175">Coiled coil</keyword>
<dbReference type="InterPro" id="IPR050206">
    <property type="entry name" value="FtsK/SpoIIIE/SftA"/>
</dbReference>
<dbReference type="PATRIC" id="fig|1515334.3.peg.5046"/>
<dbReference type="EMBL" id="JSUQ01000027">
    <property type="protein sequence ID" value="KHQ50346.1"/>
    <property type="molecule type" value="Genomic_DNA"/>
</dbReference>
<dbReference type="GO" id="GO:0003677">
    <property type="term" value="F:DNA binding"/>
    <property type="evidence" value="ECO:0007669"/>
    <property type="project" value="InterPro"/>
</dbReference>
<dbReference type="SUPFAM" id="SSF46785">
    <property type="entry name" value="Winged helix' DNA-binding domain"/>
    <property type="match status" value="1"/>
</dbReference>
<dbReference type="InterPro" id="IPR036390">
    <property type="entry name" value="WH_DNA-bd_sf"/>
</dbReference>
<gene>
    <name evidence="3" type="ORF">OA50_05021</name>
</gene>
<sequence>MTETTMTLTGPDGQTSEPFSHEDMIGAINVAKEGNDPLYIKAAALVIREGKCSTSYVQRELGIGYNRAARMVETMEDRGIVSPASQVGKRDVVAPEDLRKAIAIAYQAQGQITRAMAEATAHLPGRTPMKETEADRAVTDNAYGVAAGELKQFIERVERLEEEKAEIAGQIKEVMAEAKGRGYDTKILKKLIALRKRDPDDIAEEEALLDMYKAALGMG</sequence>
<dbReference type="PANTHER" id="PTHR22683:SF41">
    <property type="entry name" value="DNA TRANSLOCASE FTSK"/>
    <property type="match status" value="1"/>
</dbReference>
<organism evidence="3 4">
    <name type="scientific">Mameliella alba</name>
    <dbReference type="NCBI Taxonomy" id="561184"/>
    <lineage>
        <taxon>Bacteria</taxon>
        <taxon>Pseudomonadati</taxon>
        <taxon>Pseudomonadota</taxon>
        <taxon>Alphaproteobacteria</taxon>
        <taxon>Rhodobacterales</taxon>
        <taxon>Roseobacteraceae</taxon>
        <taxon>Mameliella</taxon>
    </lineage>
</organism>
<dbReference type="InterPro" id="IPR046367">
    <property type="entry name" value="GapR-like_DNA-bd"/>
</dbReference>